<evidence type="ECO:0000313" key="4">
    <source>
        <dbReference type="Proteomes" id="UP000475862"/>
    </source>
</evidence>
<reference evidence="3 4" key="1">
    <citation type="submission" date="2019-08" db="EMBL/GenBank/DDBJ databases">
        <title>The genome of the soybean aphid Biotype 1, its phylome, world population structure and adaptation to the North American continent.</title>
        <authorList>
            <person name="Giordano R."/>
            <person name="Donthu R.K."/>
            <person name="Hernandez A.G."/>
            <person name="Wright C.L."/>
            <person name="Zimin A.V."/>
        </authorList>
    </citation>
    <scope>NUCLEOTIDE SEQUENCE [LARGE SCALE GENOMIC DNA]</scope>
    <source>
        <tissue evidence="3">Whole aphids</tissue>
    </source>
</reference>
<feature type="domain" description="CBM21" evidence="2">
    <location>
        <begin position="249"/>
        <end position="367"/>
    </location>
</feature>
<dbReference type="GO" id="GO:0000164">
    <property type="term" value="C:protein phosphatase type 1 complex"/>
    <property type="evidence" value="ECO:0007669"/>
    <property type="project" value="TreeGrafter"/>
</dbReference>
<dbReference type="PANTHER" id="PTHR12307:SF48">
    <property type="entry name" value="PROTEIN PHOSPHATASE 1 REGULATORY SUBUNIT"/>
    <property type="match status" value="1"/>
</dbReference>
<dbReference type="OrthoDB" id="1881at2759"/>
<dbReference type="AlphaFoldDB" id="A0A6G0T8U8"/>
<dbReference type="InterPro" id="IPR050782">
    <property type="entry name" value="PP1_regulatory_subunit_3"/>
</dbReference>
<dbReference type="Gene3D" id="2.60.40.2440">
    <property type="entry name" value="Carbohydrate binding type-21 domain"/>
    <property type="match status" value="1"/>
</dbReference>
<evidence type="ECO:0000313" key="3">
    <source>
        <dbReference type="EMBL" id="KAE9527325.1"/>
    </source>
</evidence>
<proteinExistence type="predicted"/>
<organism evidence="3 4">
    <name type="scientific">Aphis glycines</name>
    <name type="common">Soybean aphid</name>
    <dbReference type="NCBI Taxonomy" id="307491"/>
    <lineage>
        <taxon>Eukaryota</taxon>
        <taxon>Metazoa</taxon>
        <taxon>Ecdysozoa</taxon>
        <taxon>Arthropoda</taxon>
        <taxon>Hexapoda</taxon>
        <taxon>Insecta</taxon>
        <taxon>Pterygota</taxon>
        <taxon>Neoptera</taxon>
        <taxon>Paraneoptera</taxon>
        <taxon>Hemiptera</taxon>
        <taxon>Sternorrhyncha</taxon>
        <taxon>Aphidomorpha</taxon>
        <taxon>Aphidoidea</taxon>
        <taxon>Aphididae</taxon>
        <taxon>Aphidini</taxon>
        <taxon>Aphis</taxon>
        <taxon>Aphis</taxon>
    </lineage>
</organism>
<feature type="region of interest" description="Disordered" evidence="1">
    <location>
        <begin position="134"/>
        <end position="160"/>
    </location>
</feature>
<name>A0A6G0T8U8_APHGL</name>
<dbReference type="Pfam" id="PF03370">
    <property type="entry name" value="CBM_21"/>
    <property type="match status" value="1"/>
</dbReference>
<sequence>MIIHHSLHYLPSFSVYYKIVNKMCSPLLFLFAYRYQSPRRSPSVITTTATNMLTECCDVMVAHSPPIYSGPQQDQLSVLYQNFRLVVNQKQQSPLSVRRSSFSPTRSDDRQLMVANLPNSSKPRRPCLVIRADSEGSIGSSSGSSSDENEPSSPIRRKKKVVFADDRGLSLTQVRLMNEPSNQPPKLMTTKPYFQNLTQSGASSSSSFLQADAAGGKCSRSSAAAAADQLPPQWNLRFSQPASSYVDFRKRLDTDNVSLENVIVRSPDRRIVGTVKVRNLSYDKDVFIRSTHDRWADHADTPCMYVQNNAMSTAATGPAPNVAAIYDTFSFQLPLPVHAASMEFAVCYRSSDFECWDNNDGLNYCVSVGSPSNGAPLPPQQLQSTLSPVLVADFDHHTKQPVHYFGAQSRQNSWSGWRDQKTDVFAYW</sequence>
<dbReference type="InterPro" id="IPR005036">
    <property type="entry name" value="CBM21_dom"/>
</dbReference>
<dbReference type="GO" id="GO:0008157">
    <property type="term" value="F:protein phosphatase 1 binding"/>
    <property type="evidence" value="ECO:0007669"/>
    <property type="project" value="TreeGrafter"/>
</dbReference>
<feature type="compositionally biased region" description="Low complexity" evidence="1">
    <location>
        <begin position="135"/>
        <end position="154"/>
    </location>
</feature>
<dbReference type="EMBL" id="VYZN01000053">
    <property type="protein sequence ID" value="KAE9527325.1"/>
    <property type="molecule type" value="Genomic_DNA"/>
</dbReference>
<dbReference type="GO" id="GO:2001069">
    <property type="term" value="F:glycogen binding"/>
    <property type="evidence" value="ECO:0007669"/>
    <property type="project" value="TreeGrafter"/>
</dbReference>
<protein>
    <recommendedName>
        <fullName evidence="2">CBM21 domain-containing protein</fullName>
    </recommendedName>
</protein>
<comment type="caution">
    <text evidence="3">The sequence shown here is derived from an EMBL/GenBank/DDBJ whole genome shotgun (WGS) entry which is preliminary data.</text>
</comment>
<dbReference type="PANTHER" id="PTHR12307">
    <property type="entry name" value="PROTEIN PHOSPHATASE 1 REGULATORY SUBUNIT"/>
    <property type="match status" value="1"/>
</dbReference>
<gene>
    <name evidence="3" type="ORF">AGLY_013023</name>
</gene>
<keyword evidence="4" id="KW-1185">Reference proteome</keyword>
<dbReference type="Proteomes" id="UP000475862">
    <property type="component" value="Unassembled WGS sequence"/>
</dbReference>
<dbReference type="InterPro" id="IPR038175">
    <property type="entry name" value="CBM21_dom_sf"/>
</dbReference>
<dbReference type="PROSITE" id="PS51159">
    <property type="entry name" value="CBM21"/>
    <property type="match status" value="1"/>
</dbReference>
<dbReference type="GO" id="GO:0005979">
    <property type="term" value="P:regulation of glycogen biosynthetic process"/>
    <property type="evidence" value="ECO:0007669"/>
    <property type="project" value="TreeGrafter"/>
</dbReference>
<accession>A0A6G0T8U8</accession>
<evidence type="ECO:0000256" key="1">
    <source>
        <dbReference type="SAM" id="MobiDB-lite"/>
    </source>
</evidence>
<evidence type="ECO:0000259" key="2">
    <source>
        <dbReference type="PROSITE" id="PS51159"/>
    </source>
</evidence>